<dbReference type="InterPro" id="IPR025878">
    <property type="entry name" value="Acyl-CoA_dh-like_C_dom"/>
</dbReference>
<evidence type="ECO:0000256" key="4">
    <source>
        <dbReference type="ARBA" id="ARBA00022827"/>
    </source>
</evidence>
<evidence type="ECO:0000256" key="5">
    <source>
        <dbReference type="ARBA" id="ARBA00023002"/>
    </source>
</evidence>
<dbReference type="SUPFAM" id="SSF47203">
    <property type="entry name" value="Acyl-CoA dehydrogenase C-terminal domain-like"/>
    <property type="match status" value="1"/>
</dbReference>
<dbReference type="InterPro" id="IPR052166">
    <property type="entry name" value="Diverse_Acyl-CoA_DH"/>
</dbReference>
<feature type="domain" description="Acyl-CoA dehydrogenase/oxidase N-terminal" evidence="9">
    <location>
        <begin position="81"/>
        <end position="159"/>
    </location>
</feature>
<dbReference type="InterPro" id="IPR046373">
    <property type="entry name" value="Acyl-CoA_Oxase/DH_mid-dom_sf"/>
</dbReference>
<sequence>MAEYNAPLNDIRFLLNDVFKCQEKWQSWPALKEQVDSDIAEAILEEGNKIAGGLLAPLNQSGDNQGVAWQDGKVETPKGFKDAYQTIAEGGWLGITGNPEFGGMGMPKMLSIHFEEMLYGANNSLALYLVLTVGACLAIDSHADNNLKQQFLPKMYSGEWAGSMCLTEAHAGSDLGIIRTKAEPNTDGTYSITGTKIFITGGEHDLTENIIHLVLAKLPDAPGGSRGISMFIVPKIWVNDDGSLGEFNQVNCGSVEHKMGIKASATCVLNFDGSRGFLVGEANKGLMYMFTMMNYERLSIGIQGIGCAEASYQIAANYAKDRLQGRSSEGVKYADKYADPLLVHPDVRRMLLNMKALTEGARIFSTYVALQLDTAKYSQDKAEQKKAKDFVALMTPVAKAFFTDMGLDACVLGQQVLGGHGYISEWGQEQLVRDVRIAQIYEGTNGIQALDLVGRKVVANGGQYVDEFMAEIRNFIEQQQTDVTHEFLQPLQNAIVTLEKVTAWVIDKAKNNPNEIGAASVEYLHLFGYVAFAYMWLKVVAVIAQKPDMDNAFYDAKLKTARYYFNRLLPRIYGLEQCIMAGSEDLFSLEEEQF</sequence>
<dbReference type="InterPro" id="IPR009100">
    <property type="entry name" value="AcylCoA_DH/oxidase_NM_dom_sf"/>
</dbReference>
<proteinExistence type="inferred from homology"/>
<dbReference type="Gene3D" id="1.10.540.10">
    <property type="entry name" value="Acyl-CoA dehydrogenase/oxidase, N-terminal domain"/>
    <property type="match status" value="1"/>
</dbReference>
<protein>
    <submittedName>
        <fullName evidence="11">Acyl-CoA dehydrogenase C-terminal domain-containing protein</fullName>
    </submittedName>
</protein>
<evidence type="ECO:0000259" key="9">
    <source>
        <dbReference type="Pfam" id="PF02771"/>
    </source>
</evidence>
<dbReference type="InterPro" id="IPR036250">
    <property type="entry name" value="AcylCo_DH-like_C"/>
</dbReference>
<dbReference type="Proteomes" id="UP000690515">
    <property type="component" value="Unassembled WGS sequence"/>
</dbReference>
<feature type="domain" description="Acetyl-CoA dehydrogenase-like C-terminal" evidence="10">
    <location>
        <begin position="468"/>
        <end position="589"/>
    </location>
</feature>
<feature type="domain" description="Acyl-CoA oxidase/dehydrogenase middle" evidence="8">
    <location>
        <begin position="163"/>
        <end position="272"/>
    </location>
</feature>
<keyword evidence="12" id="KW-1185">Reference proteome</keyword>
<name>A0ABS5ZD34_9GAMM</name>
<dbReference type="Pfam" id="PF02771">
    <property type="entry name" value="Acyl-CoA_dh_N"/>
    <property type="match status" value="1"/>
</dbReference>
<feature type="domain" description="Acyl-CoA dehydrogenase/oxidase C-terminal" evidence="7">
    <location>
        <begin position="283"/>
        <end position="451"/>
    </location>
</feature>
<evidence type="ECO:0000313" key="12">
    <source>
        <dbReference type="Proteomes" id="UP000690515"/>
    </source>
</evidence>
<keyword evidence="5 6" id="KW-0560">Oxidoreductase</keyword>
<dbReference type="InterPro" id="IPR037069">
    <property type="entry name" value="AcylCoA_DH/ox_N_sf"/>
</dbReference>
<evidence type="ECO:0000256" key="3">
    <source>
        <dbReference type="ARBA" id="ARBA00022630"/>
    </source>
</evidence>
<gene>
    <name evidence="11" type="ORF">KCG35_12940</name>
</gene>
<dbReference type="Gene3D" id="2.40.110.10">
    <property type="entry name" value="Butyryl-CoA Dehydrogenase, subunit A, domain 2"/>
    <property type="match status" value="1"/>
</dbReference>
<reference evidence="11 12" key="1">
    <citation type="submission" date="2021-04" db="EMBL/GenBank/DDBJ databases">
        <authorList>
            <person name="Pira H."/>
            <person name="Risdian C."/>
            <person name="Wink J."/>
        </authorList>
    </citation>
    <scope>NUCLEOTIDE SEQUENCE [LARGE SCALE GENOMIC DNA]</scope>
    <source>
        <strain evidence="11 12">WH53</strain>
    </source>
</reference>
<dbReference type="InterPro" id="IPR006091">
    <property type="entry name" value="Acyl-CoA_Oxase/DH_mid-dom"/>
</dbReference>
<dbReference type="EMBL" id="JAGSOY010000028">
    <property type="protein sequence ID" value="MBU2711969.1"/>
    <property type="molecule type" value="Genomic_DNA"/>
</dbReference>
<dbReference type="PANTHER" id="PTHR42803:SF1">
    <property type="entry name" value="BROAD-SPECIFICITY LINEAR ACYL-COA DEHYDROGENASE FADE5"/>
    <property type="match status" value="1"/>
</dbReference>
<accession>A0ABS5ZD34</accession>
<keyword evidence="4 6" id="KW-0274">FAD</keyword>
<evidence type="ECO:0000256" key="1">
    <source>
        <dbReference type="ARBA" id="ARBA00001974"/>
    </source>
</evidence>
<keyword evidence="3 6" id="KW-0285">Flavoprotein</keyword>
<dbReference type="RefSeq" id="WP_215820125.1">
    <property type="nucleotide sequence ID" value="NZ_JAGSOY010000028.1"/>
</dbReference>
<dbReference type="Pfam" id="PF02770">
    <property type="entry name" value="Acyl-CoA_dh_M"/>
    <property type="match status" value="1"/>
</dbReference>
<evidence type="ECO:0000259" key="7">
    <source>
        <dbReference type="Pfam" id="PF00441"/>
    </source>
</evidence>
<evidence type="ECO:0000313" key="11">
    <source>
        <dbReference type="EMBL" id="MBU2711969.1"/>
    </source>
</evidence>
<evidence type="ECO:0000259" key="10">
    <source>
        <dbReference type="Pfam" id="PF12806"/>
    </source>
</evidence>
<dbReference type="InterPro" id="IPR009075">
    <property type="entry name" value="AcylCo_DH/oxidase_C"/>
</dbReference>
<evidence type="ECO:0000256" key="6">
    <source>
        <dbReference type="RuleBase" id="RU362125"/>
    </source>
</evidence>
<organism evidence="11 12">
    <name type="scientific">Zooshikella harenae</name>
    <dbReference type="NCBI Taxonomy" id="2827238"/>
    <lineage>
        <taxon>Bacteria</taxon>
        <taxon>Pseudomonadati</taxon>
        <taxon>Pseudomonadota</taxon>
        <taxon>Gammaproteobacteria</taxon>
        <taxon>Oceanospirillales</taxon>
        <taxon>Zooshikellaceae</taxon>
        <taxon>Zooshikella</taxon>
    </lineage>
</organism>
<dbReference type="PANTHER" id="PTHR42803">
    <property type="entry name" value="ACYL-COA DEHYDROGENASE"/>
    <property type="match status" value="1"/>
</dbReference>
<comment type="similarity">
    <text evidence="2 6">Belongs to the acyl-CoA dehydrogenase family.</text>
</comment>
<comment type="caution">
    <text evidence="11">The sequence shown here is derived from an EMBL/GenBank/DDBJ whole genome shotgun (WGS) entry which is preliminary data.</text>
</comment>
<evidence type="ECO:0000259" key="8">
    <source>
        <dbReference type="Pfam" id="PF02770"/>
    </source>
</evidence>
<evidence type="ECO:0000256" key="2">
    <source>
        <dbReference type="ARBA" id="ARBA00009347"/>
    </source>
</evidence>
<dbReference type="SUPFAM" id="SSF56645">
    <property type="entry name" value="Acyl-CoA dehydrogenase NM domain-like"/>
    <property type="match status" value="1"/>
</dbReference>
<dbReference type="Pfam" id="PF00441">
    <property type="entry name" value="Acyl-CoA_dh_1"/>
    <property type="match status" value="1"/>
</dbReference>
<dbReference type="Pfam" id="PF12806">
    <property type="entry name" value="Acyl-CoA_dh_C"/>
    <property type="match status" value="1"/>
</dbReference>
<dbReference type="Gene3D" id="1.20.140.10">
    <property type="entry name" value="Butyryl-CoA Dehydrogenase, subunit A, domain 3"/>
    <property type="match status" value="1"/>
</dbReference>
<comment type="cofactor">
    <cofactor evidence="1 6">
        <name>FAD</name>
        <dbReference type="ChEBI" id="CHEBI:57692"/>
    </cofactor>
</comment>
<dbReference type="InterPro" id="IPR013786">
    <property type="entry name" value="AcylCoA_DH/ox_N"/>
</dbReference>